<dbReference type="GO" id="GO:0006508">
    <property type="term" value="P:proteolysis"/>
    <property type="evidence" value="ECO:0007669"/>
    <property type="project" value="InterPro"/>
</dbReference>
<dbReference type="Proteomes" id="UP000249524">
    <property type="component" value="Unassembled WGS sequence"/>
</dbReference>
<dbReference type="GO" id="GO:0004185">
    <property type="term" value="F:serine-type carboxypeptidase activity"/>
    <property type="evidence" value="ECO:0007669"/>
    <property type="project" value="InterPro"/>
</dbReference>
<comment type="caution">
    <text evidence="3">The sequence shown here is derived from an EMBL/GenBank/DDBJ whole genome shotgun (WGS) entry which is preliminary data.</text>
</comment>
<proteinExistence type="predicted"/>
<dbReference type="RefSeq" id="WP_111275657.1">
    <property type="nucleotide sequence ID" value="NZ_QFYS01000003.1"/>
</dbReference>
<evidence type="ECO:0000313" key="4">
    <source>
        <dbReference type="Proteomes" id="UP000249524"/>
    </source>
</evidence>
<reference evidence="3 4" key="1">
    <citation type="submission" date="2018-05" db="EMBL/GenBank/DDBJ databases">
        <authorList>
            <person name="Lanie J.A."/>
            <person name="Ng W.-L."/>
            <person name="Kazmierczak K.M."/>
            <person name="Andrzejewski T.M."/>
            <person name="Davidsen T.M."/>
            <person name="Wayne K.J."/>
            <person name="Tettelin H."/>
            <person name="Glass J.I."/>
            <person name="Rusch D."/>
            <person name="Podicherti R."/>
            <person name="Tsui H.-C.T."/>
            <person name="Winkler M.E."/>
        </authorList>
    </citation>
    <scope>NUCLEOTIDE SEQUENCE [LARGE SCALE GENOMIC DNA]</scope>
    <source>
        <strain evidence="3 4">BUT-10</strain>
    </source>
</reference>
<feature type="chain" id="PRO_5016368058" evidence="2">
    <location>
        <begin position="22"/>
        <end position="504"/>
    </location>
</feature>
<keyword evidence="2" id="KW-0732">Signal</keyword>
<evidence type="ECO:0000256" key="1">
    <source>
        <dbReference type="SAM" id="MobiDB-lite"/>
    </source>
</evidence>
<dbReference type="OrthoDB" id="9770107at2"/>
<feature type="region of interest" description="Disordered" evidence="1">
    <location>
        <begin position="23"/>
        <end position="42"/>
    </location>
</feature>
<dbReference type="SUPFAM" id="SSF53474">
    <property type="entry name" value="alpha/beta-Hydrolases"/>
    <property type="match status" value="1"/>
</dbReference>
<evidence type="ECO:0000313" key="3">
    <source>
        <dbReference type="EMBL" id="RAK66348.1"/>
    </source>
</evidence>
<evidence type="ECO:0000256" key="2">
    <source>
        <dbReference type="SAM" id="SignalP"/>
    </source>
</evidence>
<dbReference type="EMBL" id="QFYS01000003">
    <property type="protein sequence ID" value="RAK66348.1"/>
    <property type="molecule type" value="Genomic_DNA"/>
</dbReference>
<dbReference type="InterPro" id="IPR029058">
    <property type="entry name" value="AB_hydrolase_fold"/>
</dbReference>
<keyword evidence="4" id="KW-1185">Reference proteome</keyword>
<dbReference type="Gene3D" id="3.40.50.1820">
    <property type="entry name" value="alpha/beta hydrolase"/>
    <property type="match status" value="1"/>
</dbReference>
<dbReference type="AlphaFoldDB" id="A0A328BMW2"/>
<dbReference type="Pfam" id="PF00450">
    <property type="entry name" value="Peptidase_S10"/>
    <property type="match status" value="1"/>
</dbReference>
<feature type="signal peptide" evidence="2">
    <location>
        <begin position="1"/>
        <end position="21"/>
    </location>
</feature>
<name>A0A328BMW2_9CAUL</name>
<sequence length="504" mass="53070">MKTLRSGGLAALGLIVLSSMGAPSAAQTRPGSPPEATAQAPRMAVTRHVGVFGGQRFRYTATVSEVRVDDAAGKPVGHATTIAYVRDGVREPAKRPVVFVFNGGPGASSSPLHMSAMGPYRRTPAAPGDRSGGAWEPNPESPLDVADLVFIDPVGTGFSRALPDADTGGVYSTTGDALATRDVIAGWLKANAREASPRYMAGESYGTTRAAMLTKVAKDLPFDGVLLIALVGDTPGREMPHVASLPTMAAGAWHFQTIARAGRTVDQVYAEALQFARTDYVAALIQGGSLPEAEKRRVAERMSALVGLPAALILEKDLRLSKNDWMFNVLKDRGLRTGLLDVRVTAPLEPGQDGAIDDPALGVVPKRAPGAPAGPPPSPAAIGAVPSPVVRRYMTEVLKFPAGAEPYYGVNFTVNAAWKHERDARAMEALGAAMRADPTLRLFWAAGYYDLTTPAYAARYTLDQAGVPAGQLTAAYFPGPHGVYEGPENLARFSAAVRAFVTAK</sequence>
<dbReference type="InterPro" id="IPR001563">
    <property type="entry name" value="Peptidase_S10"/>
</dbReference>
<accession>A0A328BMW2</accession>
<gene>
    <name evidence="3" type="ORF">DJ019_08845</name>
</gene>
<protein>
    <submittedName>
        <fullName evidence="3">Peptidase S10</fullName>
    </submittedName>
</protein>
<organism evidence="3 4">
    <name type="scientific">Phenylobacterium kunshanense</name>
    <dbReference type="NCBI Taxonomy" id="1445034"/>
    <lineage>
        <taxon>Bacteria</taxon>
        <taxon>Pseudomonadati</taxon>
        <taxon>Pseudomonadota</taxon>
        <taxon>Alphaproteobacteria</taxon>
        <taxon>Caulobacterales</taxon>
        <taxon>Caulobacteraceae</taxon>
        <taxon>Phenylobacterium</taxon>
    </lineage>
</organism>